<evidence type="ECO:0008006" key="2">
    <source>
        <dbReference type="Google" id="ProtNLM"/>
    </source>
</evidence>
<accession>K1RNR0</accession>
<dbReference type="Pfam" id="PF09357">
    <property type="entry name" value="RteC"/>
    <property type="match status" value="1"/>
</dbReference>
<organism evidence="1">
    <name type="scientific">human gut metagenome</name>
    <dbReference type="NCBI Taxonomy" id="408170"/>
    <lineage>
        <taxon>unclassified sequences</taxon>
        <taxon>metagenomes</taxon>
        <taxon>organismal metagenomes</taxon>
    </lineage>
</organism>
<proteinExistence type="predicted"/>
<dbReference type="EMBL" id="AJWZ01011470">
    <property type="protein sequence ID" value="EKC45124.1"/>
    <property type="molecule type" value="Genomic_DNA"/>
</dbReference>
<reference evidence="1" key="1">
    <citation type="journal article" date="2013" name="Environ. Microbiol.">
        <title>Microbiota from the distal guts of lean and obese adolescents exhibit partial functional redundancy besides clear differences in community structure.</title>
        <authorList>
            <person name="Ferrer M."/>
            <person name="Ruiz A."/>
            <person name="Lanza F."/>
            <person name="Haange S.B."/>
            <person name="Oberbach A."/>
            <person name="Till H."/>
            <person name="Bargiela R."/>
            <person name="Campoy C."/>
            <person name="Segura M.T."/>
            <person name="Richter M."/>
            <person name="von Bergen M."/>
            <person name="Seifert J."/>
            <person name="Suarez A."/>
        </authorList>
    </citation>
    <scope>NUCLEOTIDE SEQUENCE</scope>
</reference>
<comment type="caution">
    <text evidence="1">The sequence shown here is derived from an EMBL/GenBank/DDBJ whole genome shotgun (WGS) entry which is preliminary data.</text>
</comment>
<feature type="non-terminal residue" evidence="1">
    <location>
        <position position="137"/>
    </location>
</feature>
<sequence>MRKSIVRSIREIESMEHNIVSRSLLIANRLDDLFGQLKDFIIQYHFESEEEEIMFFKEIKPRIHCKLIYYRKVYNIELNRPIGGIDLCQEYLQQELGKLQDYIDKRLDFYRYYKSGATHMDNDYFLRGLRPLKNQYL</sequence>
<protein>
    <recommendedName>
        <fullName evidence="2">RteC protein</fullName>
    </recommendedName>
</protein>
<name>K1RNR0_9ZZZZ</name>
<evidence type="ECO:0000313" key="1">
    <source>
        <dbReference type="EMBL" id="EKC45124.1"/>
    </source>
</evidence>
<gene>
    <name evidence="1" type="ORF">OBE_17075</name>
</gene>
<dbReference type="InterPro" id="IPR018534">
    <property type="entry name" value="Tet_reg_excision_RteC"/>
</dbReference>
<dbReference type="AlphaFoldDB" id="K1RNR0"/>